<dbReference type="AlphaFoldDB" id="A0A1G1X7B6"/>
<evidence type="ECO:0000313" key="1">
    <source>
        <dbReference type="EMBL" id="OGY35883.1"/>
    </source>
</evidence>
<gene>
    <name evidence="1" type="ORF">A3E36_03570</name>
</gene>
<name>A0A1G1X7B6_9BACT</name>
<dbReference type="Proteomes" id="UP000177941">
    <property type="component" value="Unassembled WGS sequence"/>
</dbReference>
<evidence type="ECO:0000313" key="2">
    <source>
        <dbReference type="Proteomes" id="UP000177941"/>
    </source>
</evidence>
<dbReference type="EMBL" id="MHHS01000044">
    <property type="protein sequence ID" value="OGY35883.1"/>
    <property type="molecule type" value="Genomic_DNA"/>
</dbReference>
<protein>
    <submittedName>
        <fullName evidence="1">Uncharacterized protein</fullName>
    </submittedName>
</protein>
<accession>A0A1G1X7B6</accession>
<reference evidence="1 2" key="1">
    <citation type="journal article" date="2016" name="Nat. Commun.">
        <title>Thousands of microbial genomes shed light on interconnected biogeochemical processes in an aquifer system.</title>
        <authorList>
            <person name="Anantharaman K."/>
            <person name="Brown C.T."/>
            <person name="Hug L.A."/>
            <person name="Sharon I."/>
            <person name="Castelle C.J."/>
            <person name="Probst A.J."/>
            <person name="Thomas B.C."/>
            <person name="Singh A."/>
            <person name="Wilkins M.J."/>
            <person name="Karaoz U."/>
            <person name="Brodie E.L."/>
            <person name="Williams K.H."/>
            <person name="Hubbard S.S."/>
            <person name="Banfield J.F."/>
        </authorList>
    </citation>
    <scope>NUCLEOTIDE SEQUENCE [LARGE SCALE GENOMIC DNA]</scope>
</reference>
<sequence length="124" mass="14024">METLLDCVMLGGSLDSVAAWEEAVRELAAQFQYLNYPYKVDLEMAKKFIDRVLALDKARTNLQDIADSLGVDYEKVLEWEDMNDSFTEICAVAHEVCLGHGLPSFETMLFGDLPDEDDWIPEGQ</sequence>
<comment type="caution">
    <text evidence="1">The sequence shown here is derived from an EMBL/GenBank/DDBJ whole genome shotgun (WGS) entry which is preliminary data.</text>
</comment>
<organism evidence="1 2">
    <name type="scientific">Candidatus Andersenbacteria bacterium RIFCSPHIGHO2_12_FULL_45_11b</name>
    <dbReference type="NCBI Taxonomy" id="1797282"/>
    <lineage>
        <taxon>Bacteria</taxon>
        <taxon>Candidatus Anderseniibacteriota</taxon>
    </lineage>
</organism>
<proteinExistence type="predicted"/>